<dbReference type="Gene3D" id="1.10.1040.20">
    <property type="entry name" value="ProC-like, C-terminal domain"/>
    <property type="match status" value="1"/>
</dbReference>
<keyword evidence="5" id="KW-1185">Reference proteome</keyword>
<dbReference type="InterPro" id="IPR008927">
    <property type="entry name" value="6-PGluconate_DH-like_C_sf"/>
</dbReference>
<dbReference type="Proteomes" id="UP000032430">
    <property type="component" value="Chromosome I"/>
</dbReference>
<dbReference type="OrthoDB" id="8650434at2"/>
<protein>
    <recommendedName>
        <fullName evidence="6">DUF2520 domain-containing protein</fullName>
    </recommendedName>
</protein>
<dbReference type="InterPro" id="IPR019665">
    <property type="entry name" value="OxRdtase/DH_put_Rossmann_dom"/>
</dbReference>
<evidence type="ECO:0008006" key="6">
    <source>
        <dbReference type="Google" id="ProtNLM"/>
    </source>
</evidence>
<evidence type="ECO:0000313" key="5">
    <source>
        <dbReference type="Proteomes" id="UP000032430"/>
    </source>
</evidence>
<proteinExistence type="predicted"/>
<evidence type="ECO:0000256" key="1">
    <source>
        <dbReference type="ARBA" id="ARBA00023002"/>
    </source>
</evidence>
<dbReference type="RefSeq" id="WP_045097266.1">
    <property type="nucleotide sequence ID" value="NZ_LN614827.1"/>
</dbReference>
<reference evidence="5" key="1">
    <citation type="submission" date="2014-09" db="EMBL/GenBank/DDBJ databases">
        <authorList>
            <person name="Gomez-Valero L."/>
        </authorList>
    </citation>
    <scope>NUCLEOTIDE SEQUENCE [LARGE SCALE GENOMIC DNA]</scope>
    <source>
        <strain evidence="5">ATCC700992</strain>
    </source>
</reference>
<feature type="domain" description="DUF2520" evidence="3">
    <location>
        <begin position="137"/>
        <end position="262"/>
    </location>
</feature>
<dbReference type="STRING" id="1212491.LFA_3749"/>
<gene>
    <name evidence="4" type="ORF">LFA_3749</name>
</gene>
<dbReference type="GO" id="GO:0016491">
    <property type="term" value="F:oxidoreductase activity"/>
    <property type="evidence" value="ECO:0007669"/>
    <property type="project" value="UniProtKB-KW"/>
</dbReference>
<evidence type="ECO:0000313" key="4">
    <source>
        <dbReference type="EMBL" id="CEG59073.1"/>
    </source>
</evidence>
<keyword evidence="1" id="KW-0560">Oxidoreductase</keyword>
<accession>A0A098G9C8</accession>
<organism evidence="4 5">
    <name type="scientific">Legionella fallonii LLAP-10</name>
    <dbReference type="NCBI Taxonomy" id="1212491"/>
    <lineage>
        <taxon>Bacteria</taxon>
        <taxon>Pseudomonadati</taxon>
        <taxon>Pseudomonadota</taxon>
        <taxon>Gammaproteobacteria</taxon>
        <taxon>Legionellales</taxon>
        <taxon>Legionellaceae</taxon>
        <taxon>Legionella</taxon>
    </lineage>
</organism>
<dbReference type="Gene3D" id="3.40.50.720">
    <property type="entry name" value="NAD(P)-binding Rossmann-like Domain"/>
    <property type="match status" value="1"/>
</dbReference>
<feature type="domain" description="Putative oxidoreductase/dehydrogenase Rossmann-like" evidence="2">
    <location>
        <begin position="2"/>
        <end position="118"/>
    </location>
</feature>
<dbReference type="InterPro" id="IPR037108">
    <property type="entry name" value="TM1727-like_C_sf"/>
</dbReference>
<evidence type="ECO:0000259" key="3">
    <source>
        <dbReference type="Pfam" id="PF10728"/>
    </source>
</evidence>
<sequence length="284" mass="30595">MKFNIIGAGRLGKNIALALSTAQIATLQSVCNQHPGSAKQSCHEMGLGNAVNELTELPEADITWLTSNDDSIKLIVTSLAELSLLKPKSMVIHCSGVLNSTLLEPLRAQGCLVATFHPLKAFRTGYLSADAFNNVDCVVEGDQEVCSWLHQAFTQLGAHLFTINSTAKAAYHAAACLASNYLITLASCSEQLLLKAGIPQEQAKRLICKLMQGNLNNLQEIPVIAESLTGPLMRGDNETLALHLQAIEDPTVEKLYKTAGLATLPLTQLSKDKKQIIAELLESH</sequence>
<dbReference type="InterPro" id="IPR018931">
    <property type="entry name" value="DUF2520"/>
</dbReference>
<dbReference type="Pfam" id="PF10727">
    <property type="entry name" value="Rossmann-like"/>
    <property type="match status" value="1"/>
</dbReference>
<dbReference type="PANTHER" id="PTHR40459">
    <property type="entry name" value="CONSERVED HYPOTHETICAL ALANINE AND LEUCINE RICH PROTEIN"/>
    <property type="match status" value="1"/>
</dbReference>
<dbReference type="InterPro" id="IPR036291">
    <property type="entry name" value="NAD(P)-bd_dom_sf"/>
</dbReference>
<dbReference type="SUPFAM" id="SSF51735">
    <property type="entry name" value="NAD(P)-binding Rossmann-fold domains"/>
    <property type="match status" value="1"/>
</dbReference>
<name>A0A098G9C8_9GAMM</name>
<dbReference type="AlphaFoldDB" id="A0A098G9C8"/>
<dbReference type="SUPFAM" id="SSF48179">
    <property type="entry name" value="6-phosphogluconate dehydrogenase C-terminal domain-like"/>
    <property type="match status" value="1"/>
</dbReference>
<dbReference type="HOGENOM" id="CLU_055635_1_0_6"/>
<dbReference type="PANTHER" id="PTHR40459:SF1">
    <property type="entry name" value="CONSERVED HYPOTHETICAL ALANINE AND LEUCINE RICH PROTEIN"/>
    <property type="match status" value="1"/>
</dbReference>
<evidence type="ECO:0000259" key="2">
    <source>
        <dbReference type="Pfam" id="PF10727"/>
    </source>
</evidence>
<dbReference type="Pfam" id="PF10728">
    <property type="entry name" value="DUF2520"/>
    <property type="match status" value="1"/>
</dbReference>
<dbReference type="KEGG" id="lfa:LFA_3749"/>
<dbReference type="EMBL" id="LN614827">
    <property type="protein sequence ID" value="CEG59073.1"/>
    <property type="molecule type" value="Genomic_DNA"/>
</dbReference>